<dbReference type="GO" id="GO:0008270">
    <property type="term" value="F:zinc ion binding"/>
    <property type="evidence" value="ECO:0007669"/>
    <property type="project" value="UniProtKB-KW"/>
</dbReference>
<keyword evidence="4" id="KW-0862">Zinc</keyword>
<gene>
    <name evidence="5" type="primary">vps18</name>
    <name evidence="5" type="ORF">T4B_3250</name>
</gene>
<organism evidence="5 6">
    <name type="scientific">Trichinella pseudospiralis</name>
    <name type="common">Parasitic roundworm</name>
    <dbReference type="NCBI Taxonomy" id="6337"/>
    <lineage>
        <taxon>Eukaryota</taxon>
        <taxon>Metazoa</taxon>
        <taxon>Ecdysozoa</taxon>
        <taxon>Nematoda</taxon>
        <taxon>Enoplea</taxon>
        <taxon>Dorylaimia</taxon>
        <taxon>Trichinellida</taxon>
        <taxon>Trichinellidae</taxon>
        <taxon>Trichinella</taxon>
    </lineage>
</organism>
<accession>A0A0V1J9L1</accession>
<comment type="caution">
    <text evidence="5">The sequence shown here is derived from an EMBL/GenBank/DDBJ whole genome shotgun (WGS) entry which is preliminary data.</text>
</comment>
<dbReference type="GO" id="GO:0030674">
    <property type="term" value="F:protein-macromolecule adaptor activity"/>
    <property type="evidence" value="ECO:0007669"/>
    <property type="project" value="TreeGrafter"/>
</dbReference>
<evidence type="ECO:0000256" key="2">
    <source>
        <dbReference type="ARBA" id="ARBA00022723"/>
    </source>
</evidence>
<dbReference type="GO" id="GO:0007033">
    <property type="term" value="P:vacuole organization"/>
    <property type="evidence" value="ECO:0007669"/>
    <property type="project" value="TreeGrafter"/>
</dbReference>
<proteinExistence type="predicted"/>
<comment type="subcellular location">
    <subcellularLocation>
        <location evidence="1">Late endosome membrane</location>
        <topology evidence="1">Peripheral membrane protein</topology>
        <orientation evidence="1">Cytoplasmic side</orientation>
    </subcellularLocation>
</comment>
<dbReference type="GO" id="GO:0007032">
    <property type="term" value="P:endosome organization"/>
    <property type="evidence" value="ECO:0007669"/>
    <property type="project" value="TreeGrafter"/>
</dbReference>
<evidence type="ECO:0000256" key="1">
    <source>
        <dbReference type="ARBA" id="ARBA00004492"/>
    </source>
</evidence>
<keyword evidence="2" id="KW-0479">Metal-binding</keyword>
<dbReference type="GO" id="GO:0048284">
    <property type="term" value="P:organelle fusion"/>
    <property type="evidence" value="ECO:0007669"/>
    <property type="project" value="TreeGrafter"/>
</dbReference>
<evidence type="ECO:0000256" key="4">
    <source>
        <dbReference type="ARBA" id="ARBA00022833"/>
    </source>
</evidence>
<dbReference type="GO" id="GO:0006904">
    <property type="term" value="P:vesicle docking involved in exocytosis"/>
    <property type="evidence" value="ECO:0007669"/>
    <property type="project" value="TreeGrafter"/>
</dbReference>
<evidence type="ECO:0000313" key="5">
    <source>
        <dbReference type="EMBL" id="KRZ31648.1"/>
    </source>
</evidence>
<protein>
    <submittedName>
        <fullName evidence="5">Vacuolar protein sorting-associated protein 18-like protein</fullName>
    </submittedName>
</protein>
<dbReference type="Proteomes" id="UP000054805">
    <property type="component" value="Unassembled WGS sequence"/>
</dbReference>
<dbReference type="EMBL" id="JYDS01000023">
    <property type="protein sequence ID" value="KRZ31648.1"/>
    <property type="molecule type" value="Genomic_DNA"/>
</dbReference>
<dbReference type="PANTHER" id="PTHR23323">
    <property type="entry name" value="VACUOLAR PROTEIN SORTING-ASSOCIATED PROTEIN"/>
    <property type="match status" value="1"/>
</dbReference>
<dbReference type="GO" id="GO:0031902">
    <property type="term" value="C:late endosome membrane"/>
    <property type="evidence" value="ECO:0007669"/>
    <property type="project" value="UniProtKB-SubCell"/>
</dbReference>
<evidence type="ECO:0000313" key="6">
    <source>
        <dbReference type="Proteomes" id="UP000054805"/>
    </source>
</evidence>
<dbReference type="PANTHER" id="PTHR23323:SF26">
    <property type="entry name" value="VACUOLAR PROTEIN SORTING-ASSOCIATED PROTEIN 18 HOMOLOG"/>
    <property type="match status" value="1"/>
</dbReference>
<sequence length="586" mass="67103">MISVSSKSIVSIHLPNSVNAHQSRLDHLAWIFILFWRARLVNDLCIVSSMVSNFEVTVLKLLHDQKTNELKFFLLEKLKELNKKDEIWRTLIVSWLMQIHLSELRRLNLSFTWYRISGDEENSNSTVERQILCTLDEVKDVILAHPRVFIEMMSSYGEVENLMGCLQLLKNYVELVPLQIQHKRYEEALDSMINAAPKNPNVYLSYFIYLIDSIAYLPSSKLELLFGSLGSVDLLPPLYRLQLHEKDILRIIGYVASKENRMVVKNKFAQNYIFSIFARFAGKSETDLKPFLEIFHNPCFDIDQALMLVGDFAGPHMVDAMKEWQIYYDKSKSQELFPAFENEPTLFDRDGQGLTLFRQQLEISGYIPQSQTAASTSSLFSDTEEGTAANLQELVSEFPESTISEDAKDKLLNYLTRVARKVDDIQKTQEEIQEVSLAIKQQLEVQSKGYNIVKPSTMCSSCGSRSSQSDQLLIFPCLHEFHSTCFEKEVNYLRSCMARKNKRSSVCVENVSENIIYESESCPFCVLLMCLFFLHCLIQCSTPNGHIEITNQSVEAIISNLSSECIQNSQYCSTTAPANCRHCTVI</sequence>
<reference evidence="5 6" key="1">
    <citation type="submission" date="2015-01" db="EMBL/GenBank/DDBJ databases">
        <title>Evolution of Trichinella species and genotypes.</title>
        <authorList>
            <person name="Korhonen P.K."/>
            <person name="Edoardo P."/>
            <person name="Giuseppe L.R."/>
            <person name="Gasser R.B."/>
        </authorList>
    </citation>
    <scope>NUCLEOTIDE SEQUENCE [LARGE SCALE GENOMIC DNA]</scope>
    <source>
        <strain evidence="5">ISS588</strain>
    </source>
</reference>
<name>A0A0V1J9L1_TRIPS</name>
<evidence type="ECO:0000256" key="3">
    <source>
        <dbReference type="ARBA" id="ARBA00022771"/>
    </source>
</evidence>
<dbReference type="GO" id="GO:0030897">
    <property type="term" value="C:HOPS complex"/>
    <property type="evidence" value="ECO:0007669"/>
    <property type="project" value="TreeGrafter"/>
</dbReference>
<keyword evidence="3" id="KW-0863">Zinc-finger</keyword>
<dbReference type="AlphaFoldDB" id="A0A0V1J9L1"/>
<keyword evidence="6" id="KW-1185">Reference proteome</keyword>